<accession>A0A0F9G0N6</accession>
<evidence type="ECO:0000313" key="2">
    <source>
        <dbReference type="EMBL" id="KKL63145.1"/>
    </source>
</evidence>
<protein>
    <recommendedName>
        <fullName evidence="1">F5/8 type C domain-containing protein</fullName>
    </recommendedName>
</protein>
<organism evidence="2">
    <name type="scientific">marine sediment metagenome</name>
    <dbReference type="NCBI Taxonomy" id="412755"/>
    <lineage>
        <taxon>unclassified sequences</taxon>
        <taxon>metagenomes</taxon>
        <taxon>ecological metagenomes</taxon>
    </lineage>
</organism>
<evidence type="ECO:0000259" key="1">
    <source>
        <dbReference type="PROSITE" id="PS50022"/>
    </source>
</evidence>
<comment type="caution">
    <text evidence="2">The sequence shown here is derived from an EMBL/GenBank/DDBJ whole genome shotgun (WGS) entry which is preliminary data.</text>
</comment>
<dbReference type="InterPro" id="IPR000421">
    <property type="entry name" value="FA58C"/>
</dbReference>
<gene>
    <name evidence="2" type="ORF">LCGC14_2178050</name>
</gene>
<dbReference type="Pfam" id="PF00754">
    <property type="entry name" value="F5_F8_type_C"/>
    <property type="match status" value="1"/>
</dbReference>
<sequence>VLIAWHAGNQRRERFEISVSDNGDQWKQMFGGSSSGTAEGPEGCGVAPFRARYVRITGHGNTANSWNSMGEMFLLEK</sequence>
<feature type="non-terminal residue" evidence="2">
    <location>
        <position position="1"/>
    </location>
</feature>
<dbReference type="Gene3D" id="2.60.120.260">
    <property type="entry name" value="Galactose-binding domain-like"/>
    <property type="match status" value="1"/>
</dbReference>
<feature type="domain" description="F5/8 type C" evidence="1">
    <location>
        <begin position="1"/>
        <end position="56"/>
    </location>
</feature>
<reference evidence="2" key="1">
    <citation type="journal article" date="2015" name="Nature">
        <title>Complex archaea that bridge the gap between prokaryotes and eukaryotes.</title>
        <authorList>
            <person name="Spang A."/>
            <person name="Saw J.H."/>
            <person name="Jorgensen S.L."/>
            <person name="Zaremba-Niedzwiedzka K."/>
            <person name="Martijn J."/>
            <person name="Lind A.E."/>
            <person name="van Eijk R."/>
            <person name="Schleper C."/>
            <person name="Guy L."/>
            <person name="Ettema T.J."/>
        </authorList>
    </citation>
    <scope>NUCLEOTIDE SEQUENCE</scope>
</reference>
<dbReference type="SUPFAM" id="SSF49785">
    <property type="entry name" value="Galactose-binding domain-like"/>
    <property type="match status" value="1"/>
</dbReference>
<proteinExistence type="predicted"/>
<dbReference type="AlphaFoldDB" id="A0A0F9G0N6"/>
<name>A0A0F9G0N6_9ZZZZ</name>
<dbReference type="InterPro" id="IPR008979">
    <property type="entry name" value="Galactose-bd-like_sf"/>
</dbReference>
<dbReference type="EMBL" id="LAZR01028266">
    <property type="protein sequence ID" value="KKL63145.1"/>
    <property type="molecule type" value="Genomic_DNA"/>
</dbReference>
<dbReference type="PROSITE" id="PS50022">
    <property type="entry name" value="FA58C_3"/>
    <property type="match status" value="1"/>
</dbReference>